<keyword evidence="3" id="KW-0378">Hydrolase</keyword>
<comment type="caution">
    <text evidence="3">The sequence shown here is derived from an EMBL/GenBank/DDBJ whole genome shotgun (WGS) entry which is preliminary data.</text>
</comment>
<organism evidence="3 4">
    <name type="scientific">Nocardioides albertanoniae</name>
    <dbReference type="NCBI Taxonomy" id="1175486"/>
    <lineage>
        <taxon>Bacteria</taxon>
        <taxon>Bacillati</taxon>
        <taxon>Actinomycetota</taxon>
        <taxon>Actinomycetes</taxon>
        <taxon>Propionibacteriales</taxon>
        <taxon>Nocardioidaceae</taxon>
        <taxon>Nocardioides</taxon>
    </lineage>
</organism>
<dbReference type="Pfam" id="PF00144">
    <property type="entry name" value="Beta-lactamase"/>
    <property type="match status" value="1"/>
</dbReference>
<dbReference type="PANTHER" id="PTHR46825">
    <property type="entry name" value="D-ALANYL-D-ALANINE-CARBOXYPEPTIDASE/ENDOPEPTIDASE AMPH"/>
    <property type="match status" value="1"/>
</dbReference>
<dbReference type="GO" id="GO:0004180">
    <property type="term" value="F:carboxypeptidase activity"/>
    <property type="evidence" value="ECO:0007669"/>
    <property type="project" value="UniProtKB-KW"/>
</dbReference>
<feature type="signal peptide" evidence="1">
    <location>
        <begin position="1"/>
        <end position="29"/>
    </location>
</feature>
<sequence length="368" mass="39273">MVRARLGLVAALAAVLASSTAMVPSAAYAGEDRDALQRRLDDVVPAGAIGALAEVRTDRGVWRGTSGVAEIGTSREVPVRGSFRAGSVMKSFLATVVLQLVGEGRLRLDDSIERWLPGVVPGGDRITLRQLLAHTSGLYDVVRTLPLPPDPRFVENRWHTWSATDLIERGLAQPPTHAPGAAFSYTSTGYLLLGQVVEEVTGATYAAEIERRIIGPLHLRHTMLPGTSPWIPRPHPHGYAQVEGAAELVDVTEMNPSLFGAAGEIVSSAGDLNRFFAALLGGRLLPARLLAEMKTPGIPGETYGLGLRWEDTSCGVPVYGHDGDAVAYQTWSFVTADGRRQATLAVTRSYEGDADDAAAEFIDQALCG</sequence>
<gene>
    <name evidence="3" type="ORF">FB381_3577</name>
</gene>
<dbReference type="InterPro" id="IPR012338">
    <property type="entry name" value="Beta-lactam/transpept-like"/>
</dbReference>
<dbReference type="EMBL" id="VFOV01000001">
    <property type="protein sequence ID" value="TQL69664.1"/>
    <property type="molecule type" value="Genomic_DNA"/>
</dbReference>
<dbReference type="PANTHER" id="PTHR46825:SF7">
    <property type="entry name" value="D-ALANYL-D-ALANINE CARBOXYPEPTIDASE"/>
    <property type="match status" value="1"/>
</dbReference>
<feature type="chain" id="PRO_5021888380" evidence="1">
    <location>
        <begin position="30"/>
        <end position="368"/>
    </location>
</feature>
<protein>
    <submittedName>
        <fullName evidence="3">D-alanyl-D-alanine carboxypeptidase</fullName>
    </submittedName>
</protein>
<evidence type="ECO:0000313" key="4">
    <source>
        <dbReference type="Proteomes" id="UP000320209"/>
    </source>
</evidence>
<keyword evidence="4" id="KW-1185">Reference proteome</keyword>
<reference evidence="3 4" key="1">
    <citation type="submission" date="2019-06" db="EMBL/GenBank/DDBJ databases">
        <title>Sequencing the genomes of 1000 actinobacteria strains.</title>
        <authorList>
            <person name="Klenk H.-P."/>
        </authorList>
    </citation>
    <scope>NUCLEOTIDE SEQUENCE [LARGE SCALE GENOMIC DNA]</scope>
    <source>
        <strain evidence="3 4">DSM 25218</strain>
    </source>
</reference>
<evidence type="ECO:0000259" key="2">
    <source>
        <dbReference type="Pfam" id="PF00144"/>
    </source>
</evidence>
<dbReference type="InterPro" id="IPR001466">
    <property type="entry name" value="Beta-lactam-related"/>
</dbReference>
<dbReference type="AlphaFoldDB" id="A0A543AAN2"/>
<dbReference type="Proteomes" id="UP000320209">
    <property type="component" value="Unassembled WGS sequence"/>
</dbReference>
<dbReference type="Gene3D" id="3.40.710.10">
    <property type="entry name" value="DD-peptidase/beta-lactamase superfamily"/>
    <property type="match status" value="1"/>
</dbReference>
<feature type="domain" description="Beta-lactamase-related" evidence="2">
    <location>
        <begin position="49"/>
        <end position="365"/>
    </location>
</feature>
<dbReference type="SUPFAM" id="SSF56601">
    <property type="entry name" value="beta-lactamase/transpeptidase-like"/>
    <property type="match status" value="1"/>
</dbReference>
<evidence type="ECO:0000313" key="3">
    <source>
        <dbReference type="EMBL" id="TQL69664.1"/>
    </source>
</evidence>
<keyword evidence="3" id="KW-0121">Carboxypeptidase</keyword>
<proteinExistence type="predicted"/>
<keyword evidence="1" id="KW-0732">Signal</keyword>
<evidence type="ECO:0000256" key="1">
    <source>
        <dbReference type="SAM" id="SignalP"/>
    </source>
</evidence>
<keyword evidence="3" id="KW-0645">Protease</keyword>
<dbReference type="InterPro" id="IPR050491">
    <property type="entry name" value="AmpC-like"/>
</dbReference>
<name>A0A543AAN2_9ACTN</name>
<accession>A0A543AAN2</accession>